<feature type="transmembrane region" description="Helical" evidence="6">
    <location>
        <begin position="303"/>
        <end position="329"/>
    </location>
</feature>
<protein>
    <submittedName>
        <fullName evidence="7">DEBR0S2_20428g1_1</fullName>
    </submittedName>
</protein>
<keyword evidence="3 6" id="KW-1133">Transmembrane helix</keyword>
<dbReference type="CDD" id="cd17323">
    <property type="entry name" value="MFS_Tpo1_MDR_like"/>
    <property type="match status" value="1"/>
</dbReference>
<feature type="transmembrane region" description="Helical" evidence="6">
    <location>
        <begin position="168"/>
        <end position="190"/>
    </location>
</feature>
<keyword evidence="4 6" id="KW-0472">Membrane</keyword>
<feature type="region of interest" description="Disordered" evidence="5">
    <location>
        <begin position="1"/>
        <end position="46"/>
    </location>
</feature>
<dbReference type="PROSITE" id="PS50850">
    <property type="entry name" value="MFS"/>
    <property type="match status" value="1"/>
</dbReference>
<feature type="compositionally biased region" description="Basic residues" evidence="5">
    <location>
        <begin position="1"/>
        <end position="10"/>
    </location>
</feature>
<evidence type="ECO:0000313" key="8">
    <source>
        <dbReference type="Proteomes" id="UP000478008"/>
    </source>
</evidence>
<dbReference type="OMA" id="WGSTIFA"/>
<evidence type="ECO:0000256" key="4">
    <source>
        <dbReference type="ARBA" id="ARBA00023136"/>
    </source>
</evidence>
<dbReference type="AlphaFoldDB" id="A0A7D9GZF9"/>
<comment type="subcellular location">
    <subcellularLocation>
        <location evidence="1">Membrane</location>
        <topology evidence="1">Multi-pass membrane protein</topology>
    </subcellularLocation>
</comment>
<feature type="transmembrane region" description="Helical" evidence="6">
    <location>
        <begin position="389"/>
        <end position="408"/>
    </location>
</feature>
<reference evidence="7 8" key="1">
    <citation type="submission" date="2019-07" db="EMBL/GenBank/DDBJ databases">
        <authorList>
            <person name="Friedrich A."/>
            <person name="Schacherer J."/>
        </authorList>
    </citation>
    <scope>NUCLEOTIDE SEQUENCE [LARGE SCALE GENOMIC DNA]</scope>
</reference>
<dbReference type="PANTHER" id="PTHR23502">
    <property type="entry name" value="MAJOR FACILITATOR SUPERFAMILY"/>
    <property type="match status" value="1"/>
</dbReference>
<evidence type="ECO:0000256" key="6">
    <source>
        <dbReference type="SAM" id="Phobius"/>
    </source>
</evidence>
<evidence type="ECO:0000256" key="5">
    <source>
        <dbReference type="SAM" id="MobiDB-lite"/>
    </source>
</evidence>
<accession>A0A7D9GZF9</accession>
<proteinExistence type="predicted"/>
<dbReference type="SUPFAM" id="SSF103473">
    <property type="entry name" value="MFS general substrate transporter"/>
    <property type="match status" value="1"/>
</dbReference>
<feature type="transmembrane region" description="Helical" evidence="6">
    <location>
        <begin position="202"/>
        <end position="223"/>
    </location>
</feature>
<sequence>MEKQVRKKPSRGNELHVTSTHFDSDVSDTCSQDSDNSSDGFSTEDYEVDDNGLISLTKSSSLNPQNWPFKERIQNTVLYAVTTFLAQLNSTTMSSDYFISDMSYLYNIGHECSMLATTLYVLGIAVGPMVFAPISEMYGRKMGVLVPLLISGVFSLVTSVSYNVPSIMVTRFLSGLFAGAPIVSSGGVMSDLWTPQARGGALAFYSCLVSAGALLGPTIGSLLIHSNSSAQGWRIPQWLCGLAELAWFLISFGVVKETYRPVVESKLARKLRLSERSWKLHSKHDTWTFSLTELIHVHFFRPFAMLLTPIVFLMALYASYVFGLFYLMITNVPVAFNLCYGWTGTVATLPNIPFFMGVLIGNGVNMFWSKKYGDYIDKHDGKALPEERLPIMMITQWLMPIGIFIFGWSSWKSIHWIVPCIGVAFMGTGYITIFQGCLNYLVDCFPHYAASAIAANTFLRSIFAATFPLFAKQLFTNLGVHWGASVIGFISIGMLPIPFYFFKNGARIRIKNPYNLG</sequence>
<dbReference type="InterPro" id="IPR036259">
    <property type="entry name" value="MFS_trans_sf"/>
</dbReference>
<dbReference type="InterPro" id="IPR011701">
    <property type="entry name" value="MFS"/>
</dbReference>
<dbReference type="InterPro" id="IPR020846">
    <property type="entry name" value="MFS_dom"/>
</dbReference>
<dbReference type="PANTHER" id="PTHR23502:SF190">
    <property type="entry name" value="YALI0F08063P"/>
    <property type="match status" value="1"/>
</dbReference>
<dbReference type="Proteomes" id="UP000478008">
    <property type="component" value="Unassembled WGS sequence"/>
</dbReference>
<dbReference type="FunFam" id="1.20.1250.20:FF:000011">
    <property type="entry name" value="MFS multidrug transporter, putative"/>
    <property type="match status" value="1"/>
</dbReference>
<feature type="transmembrane region" description="Helical" evidence="6">
    <location>
        <begin position="144"/>
        <end position="162"/>
    </location>
</feature>
<evidence type="ECO:0000256" key="3">
    <source>
        <dbReference type="ARBA" id="ARBA00022989"/>
    </source>
</evidence>
<evidence type="ECO:0000256" key="2">
    <source>
        <dbReference type="ARBA" id="ARBA00022692"/>
    </source>
</evidence>
<dbReference type="GO" id="GO:0022857">
    <property type="term" value="F:transmembrane transporter activity"/>
    <property type="evidence" value="ECO:0007669"/>
    <property type="project" value="InterPro"/>
</dbReference>
<feature type="transmembrane region" description="Helical" evidence="6">
    <location>
        <begin position="114"/>
        <end position="132"/>
    </location>
</feature>
<dbReference type="Pfam" id="PF07690">
    <property type="entry name" value="MFS_1"/>
    <property type="match status" value="1"/>
</dbReference>
<keyword evidence="8" id="KW-1185">Reference proteome</keyword>
<dbReference type="Gene3D" id="1.20.1250.20">
    <property type="entry name" value="MFS general substrate transporter like domains"/>
    <property type="match status" value="1"/>
</dbReference>
<keyword evidence="2 6" id="KW-0812">Transmembrane</keyword>
<name>A0A7D9GZF9_DEKBR</name>
<gene>
    <name evidence="7" type="primary">bik6</name>
    <name evidence="7" type="ORF">DEBR0S2_20428G</name>
</gene>
<feature type="transmembrane region" description="Helical" evidence="6">
    <location>
        <begin position="349"/>
        <end position="368"/>
    </location>
</feature>
<evidence type="ECO:0000256" key="1">
    <source>
        <dbReference type="ARBA" id="ARBA00004141"/>
    </source>
</evidence>
<feature type="transmembrane region" description="Helical" evidence="6">
    <location>
        <begin position="414"/>
        <end position="441"/>
    </location>
</feature>
<feature type="compositionally biased region" description="Polar residues" evidence="5">
    <location>
        <begin position="16"/>
        <end position="41"/>
    </location>
</feature>
<organism evidence="7 8">
    <name type="scientific">Dekkera bruxellensis</name>
    <name type="common">Brettanomyces custersii</name>
    <dbReference type="NCBI Taxonomy" id="5007"/>
    <lineage>
        <taxon>Eukaryota</taxon>
        <taxon>Fungi</taxon>
        <taxon>Dikarya</taxon>
        <taxon>Ascomycota</taxon>
        <taxon>Saccharomycotina</taxon>
        <taxon>Pichiomycetes</taxon>
        <taxon>Pichiales</taxon>
        <taxon>Pichiaceae</taxon>
        <taxon>Brettanomyces</taxon>
    </lineage>
</organism>
<feature type="transmembrane region" description="Helical" evidence="6">
    <location>
        <begin position="482"/>
        <end position="502"/>
    </location>
</feature>
<evidence type="ECO:0000313" key="7">
    <source>
        <dbReference type="EMBL" id="VUG17963.1"/>
    </source>
</evidence>
<dbReference type="EMBL" id="CABFWN010000002">
    <property type="protein sequence ID" value="VUG17963.1"/>
    <property type="molecule type" value="Genomic_DNA"/>
</dbReference>
<feature type="transmembrane region" description="Helical" evidence="6">
    <location>
        <begin position="76"/>
        <end position="94"/>
    </location>
</feature>
<dbReference type="GO" id="GO:0005886">
    <property type="term" value="C:plasma membrane"/>
    <property type="evidence" value="ECO:0007669"/>
    <property type="project" value="TreeGrafter"/>
</dbReference>